<proteinExistence type="predicted"/>
<dbReference type="PANTHER" id="PTHR19384:SF128">
    <property type="entry name" value="NADPH OXIDOREDUCTASE A"/>
    <property type="match status" value="1"/>
</dbReference>
<keyword evidence="2" id="KW-0285">Flavoprotein</keyword>
<dbReference type="Proteomes" id="UP000659697">
    <property type="component" value="Unassembled WGS sequence"/>
</dbReference>
<dbReference type="Pfam" id="PF00258">
    <property type="entry name" value="Flavodoxin_1"/>
    <property type="match status" value="1"/>
</dbReference>
<evidence type="ECO:0000313" key="5">
    <source>
        <dbReference type="EMBL" id="GHG64678.1"/>
    </source>
</evidence>
<evidence type="ECO:0000256" key="2">
    <source>
        <dbReference type="ARBA" id="ARBA00022630"/>
    </source>
</evidence>
<gene>
    <name evidence="5" type="ORF">GCM10010919_11420</name>
</gene>
<evidence type="ECO:0000313" key="6">
    <source>
        <dbReference type="Proteomes" id="UP000659697"/>
    </source>
</evidence>
<dbReference type="RefSeq" id="WP_189431174.1">
    <property type="nucleotide sequence ID" value="NZ_BNAO01000002.1"/>
</dbReference>
<dbReference type="InterPro" id="IPR008254">
    <property type="entry name" value="Flavodoxin/NO_synth"/>
</dbReference>
<protein>
    <recommendedName>
        <fullName evidence="4">Flavodoxin-like domain-containing protein</fullName>
    </recommendedName>
</protein>
<dbReference type="InterPro" id="IPR029039">
    <property type="entry name" value="Flavoprotein-like_sf"/>
</dbReference>
<dbReference type="EMBL" id="BNAO01000002">
    <property type="protein sequence ID" value="GHG64678.1"/>
    <property type="molecule type" value="Genomic_DNA"/>
</dbReference>
<dbReference type="PROSITE" id="PS50902">
    <property type="entry name" value="FLAVODOXIN_LIKE"/>
    <property type="match status" value="1"/>
</dbReference>
<comment type="cofactor">
    <cofactor evidence="1">
        <name>FMN</name>
        <dbReference type="ChEBI" id="CHEBI:58210"/>
    </cofactor>
</comment>
<organism evidence="5 6">
    <name type="scientific">Alishewanella longhuensis</name>
    <dbReference type="NCBI Taxonomy" id="1091037"/>
    <lineage>
        <taxon>Bacteria</taxon>
        <taxon>Pseudomonadati</taxon>
        <taxon>Pseudomonadota</taxon>
        <taxon>Gammaproteobacteria</taxon>
        <taxon>Alteromonadales</taxon>
        <taxon>Alteromonadaceae</taxon>
        <taxon>Alishewanella</taxon>
    </lineage>
</organism>
<sequence>MQKIAIMVGSVYGGAEYVAEQALTLLQQKGYQVAWFHPAVLDEVLAFNADYWLLISSTTGQGDVPDNLFPFFAQCRDRFPLLTGKKFAVLAMGDSSYGDTFCAAGRQLFELMTELQGEALAPMLEIDAGETLQAEDVALPWLTQHF</sequence>
<dbReference type="PANTHER" id="PTHR19384">
    <property type="entry name" value="NITRIC OXIDE SYNTHASE-RELATED"/>
    <property type="match status" value="1"/>
</dbReference>
<comment type="caution">
    <text evidence="5">The sequence shown here is derived from an EMBL/GenBank/DDBJ whole genome shotgun (WGS) entry which is preliminary data.</text>
</comment>
<evidence type="ECO:0000256" key="3">
    <source>
        <dbReference type="ARBA" id="ARBA00022643"/>
    </source>
</evidence>
<keyword evidence="3" id="KW-0288">FMN</keyword>
<dbReference type="Gene3D" id="3.40.50.360">
    <property type="match status" value="1"/>
</dbReference>
<evidence type="ECO:0000259" key="4">
    <source>
        <dbReference type="PROSITE" id="PS50902"/>
    </source>
</evidence>
<reference evidence="6" key="1">
    <citation type="journal article" date="2019" name="Int. J. Syst. Evol. Microbiol.">
        <title>The Global Catalogue of Microorganisms (GCM) 10K type strain sequencing project: providing services to taxonomists for standard genome sequencing and annotation.</title>
        <authorList>
            <consortium name="The Broad Institute Genomics Platform"/>
            <consortium name="The Broad Institute Genome Sequencing Center for Infectious Disease"/>
            <person name="Wu L."/>
            <person name="Ma J."/>
        </authorList>
    </citation>
    <scope>NUCLEOTIDE SEQUENCE [LARGE SCALE GENOMIC DNA]</scope>
    <source>
        <strain evidence="6">CGMCC 1.7003</strain>
    </source>
</reference>
<accession>A0ABQ3KVY9</accession>
<name>A0ABQ3KVY9_9ALTE</name>
<dbReference type="SUPFAM" id="SSF52218">
    <property type="entry name" value="Flavoproteins"/>
    <property type="match status" value="1"/>
</dbReference>
<keyword evidence="6" id="KW-1185">Reference proteome</keyword>
<evidence type="ECO:0000256" key="1">
    <source>
        <dbReference type="ARBA" id="ARBA00001917"/>
    </source>
</evidence>
<feature type="domain" description="Flavodoxin-like" evidence="4">
    <location>
        <begin position="4"/>
        <end position="146"/>
    </location>
</feature>